<keyword evidence="1" id="KW-0175">Coiled coil</keyword>
<keyword evidence="2" id="KW-0812">Transmembrane</keyword>
<evidence type="ECO:0000313" key="3">
    <source>
        <dbReference type="EMBL" id="PRP77794.1"/>
    </source>
</evidence>
<dbReference type="Proteomes" id="UP000241769">
    <property type="component" value="Unassembled WGS sequence"/>
</dbReference>
<dbReference type="Pfam" id="PF08568">
    <property type="entry name" value="Kinetochor_Ybp2"/>
    <property type="match status" value="1"/>
</dbReference>
<name>A0A2P6N1F7_9EUKA</name>
<dbReference type="InterPro" id="IPR013877">
    <property type="entry name" value="YAP-bd/ALF4/Glomulin"/>
</dbReference>
<proteinExistence type="predicted"/>
<gene>
    <name evidence="3" type="ORF">PROFUN_07736</name>
</gene>
<dbReference type="AlphaFoldDB" id="A0A2P6N1F7"/>
<evidence type="ECO:0000313" key="4">
    <source>
        <dbReference type="Proteomes" id="UP000241769"/>
    </source>
</evidence>
<feature type="transmembrane region" description="Helical" evidence="2">
    <location>
        <begin position="602"/>
        <end position="624"/>
    </location>
</feature>
<evidence type="ECO:0000256" key="2">
    <source>
        <dbReference type="SAM" id="Phobius"/>
    </source>
</evidence>
<protein>
    <submittedName>
        <fullName evidence="3">Uncharacterized protein</fullName>
    </submittedName>
</protein>
<keyword evidence="4" id="KW-1185">Reference proteome</keyword>
<dbReference type="InParanoid" id="A0A2P6N1F7"/>
<keyword evidence="2" id="KW-1133">Transmembrane helix</keyword>
<accession>A0A2P6N1F7</accession>
<sequence>MEDDVWENYNSFIQIAHNDQEAEKSLLKLCREANTKELMILVMETLSTPTSDDSIGLILPRTLQNGKTASLQEAFKALTHQLYKRSPLLGQDEGDLVSMDSKSVERTYNRQWSSSSRDDLRSAMALADVIVRDATLPPKAHEISREFLGHLLVLITSHHGRLSLEDRAEDHIGALQCLSSLERSHELSTNGGTLWSSEFLESSNSSVQFSVYHWTILYAQRSPKCLRPQAVLQRVLRSCGRVLSQSTLASPSITLIGQLCLLSLDDTSGPQTGPNVDASTEFLEHLINFMVHCPSERLRTAGHNILCCFIDVRPTYDSFSLMDAVIHRCPYPSVQCAILYQYKRKLEENWNQLSTRESDLASDTARLIEFLMDHDDPISQYDIITATLNTLLWIHLKTSTTPWTSLTRETKRETKRLKRLKERVEKVERDLNRPLEEQKREFENARRIMDAPTDGLIMDVDEIEGHVGQMRTNMMLLTTLIDPDTDDTMWIIFPLIVFFISTETVTAACANQTTLDTCTYCQDLKCEWILCNSTFLADTCITKGKCIDSGIESGQFNTILQCDSTCDEIKWSKHCDTSSLFAAGGSISINGAPTNLSTGAKVGIFFGVTIGAGIIIAGLVWFFVIRRRRGYQDIDLYQ</sequence>
<dbReference type="EMBL" id="MDYQ01000254">
    <property type="protein sequence ID" value="PRP77794.1"/>
    <property type="molecule type" value="Genomic_DNA"/>
</dbReference>
<keyword evidence="2" id="KW-0472">Membrane</keyword>
<organism evidence="3 4">
    <name type="scientific">Planoprotostelium fungivorum</name>
    <dbReference type="NCBI Taxonomy" id="1890364"/>
    <lineage>
        <taxon>Eukaryota</taxon>
        <taxon>Amoebozoa</taxon>
        <taxon>Evosea</taxon>
        <taxon>Variosea</taxon>
        <taxon>Cavosteliida</taxon>
        <taxon>Cavosteliaceae</taxon>
        <taxon>Planoprotostelium</taxon>
    </lineage>
</organism>
<evidence type="ECO:0000256" key="1">
    <source>
        <dbReference type="SAM" id="Coils"/>
    </source>
</evidence>
<reference evidence="3 4" key="1">
    <citation type="journal article" date="2018" name="Genome Biol. Evol.">
        <title>Multiple Roots of Fruiting Body Formation in Amoebozoa.</title>
        <authorList>
            <person name="Hillmann F."/>
            <person name="Forbes G."/>
            <person name="Novohradska S."/>
            <person name="Ferling I."/>
            <person name="Riege K."/>
            <person name="Groth M."/>
            <person name="Westermann M."/>
            <person name="Marz M."/>
            <person name="Spaller T."/>
            <person name="Winckler T."/>
            <person name="Schaap P."/>
            <person name="Glockner G."/>
        </authorList>
    </citation>
    <scope>NUCLEOTIDE SEQUENCE [LARGE SCALE GENOMIC DNA]</scope>
    <source>
        <strain evidence="3 4">Jena</strain>
    </source>
</reference>
<feature type="coiled-coil region" evidence="1">
    <location>
        <begin position="410"/>
        <end position="437"/>
    </location>
</feature>
<comment type="caution">
    <text evidence="3">The sequence shown here is derived from an EMBL/GenBank/DDBJ whole genome shotgun (WGS) entry which is preliminary data.</text>
</comment>